<evidence type="ECO:0000313" key="1">
    <source>
        <dbReference type="EMBL" id="KZS15757.1"/>
    </source>
</evidence>
<organism evidence="1 2">
    <name type="scientific">Daphnia magna</name>
    <dbReference type="NCBI Taxonomy" id="35525"/>
    <lineage>
        <taxon>Eukaryota</taxon>
        <taxon>Metazoa</taxon>
        <taxon>Ecdysozoa</taxon>
        <taxon>Arthropoda</taxon>
        <taxon>Crustacea</taxon>
        <taxon>Branchiopoda</taxon>
        <taxon>Diplostraca</taxon>
        <taxon>Cladocera</taxon>
        <taxon>Anomopoda</taxon>
        <taxon>Daphniidae</taxon>
        <taxon>Daphnia</taxon>
    </lineage>
</organism>
<gene>
    <name evidence="1" type="ORF">APZ42_018970</name>
</gene>
<sequence length="125" mass="14852">MYMVAEHQHGRFDASTLHIAHALRATELKHSNRRPIEKPLDSYLDKDTQVELEMKHRKEEDDLYRKFARQREEEQFKFKEEFRGIAAKDNGRKSGTRMMTFLTLSSCCRVLTLKRKLGTASPYYR</sequence>
<comment type="caution">
    <text evidence="1">The sequence shown here is derived from an EMBL/GenBank/DDBJ whole genome shotgun (WGS) entry which is preliminary data.</text>
</comment>
<evidence type="ECO:0000313" key="2">
    <source>
        <dbReference type="Proteomes" id="UP000076858"/>
    </source>
</evidence>
<accession>A0A164YYY9</accession>
<dbReference type="OrthoDB" id="6129702at2759"/>
<dbReference type="Proteomes" id="UP000076858">
    <property type="component" value="Unassembled WGS sequence"/>
</dbReference>
<dbReference type="EMBL" id="LRGB01000868">
    <property type="protein sequence ID" value="KZS15757.1"/>
    <property type="molecule type" value="Genomic_DNA"/>
</dbReference>
<protein>
    <submittedName>
        <fullName evidence="1">Uncharacterized protein</fullName>
    </submittedName>
</protein>
<reference evidence="1 2" key="1">
    <citation type="submission" date="2016-03" db="EMBL/GenBank/DDBJ databases">
        <title>EvidentialGene: Evidence-directed Construction of Genes on Genomes.</title>
        <authorList>
            <person name="Gilbert D.G."/>
            <person name="Choi J.-H."/>
            <person name="Mockaitis K."/>
            <person name="Colbourne J."/>
            <person name="Pfrender M."/>
        </authorList>
    </citation>
    <scope>NUCLEOTIDE SEQUENCE [LARGE SCALE GENOMIC DNA]</scope>
    <source>
        <strain evidence="1 2">Xinb3</strain>
        <tissue evidence="1">Complete organism</tissue>
    </source>
</reference>
<proteinExistence type="predicted"/>
<dbReference type="AlphaFoldDB" id="A0A164YYY9"/>
<name>A0A164YYY9_9CRUS</name>
<dbReference type="STRING" id="35525.A0A164YYY9"/>
<keyword evidence="2" id="KW-1185">Reference proteome</keyword>